<feature type="compositionally biased region" description="Low complexity" evidence="2">
    <location>
        <begin position="199"/>
        <end position="210"/>
    </location>
</feature>
<protein>
    <recommendedName>
        <fullName evidence="3">SWIM-type domain-containing protein</fullName>
    </recommendedName>
</protein>
<gene>
    <name evidence="4" type="ORF">ACFFHU_19920</name>
</gene>
<dbReference type="PANTHER" id="PTHR38133">
    <property type="entry name" value="SLR1429 PROTEIN"/>
    <property type="match status" value="1"/>
</dbReference>
<comment type="caution">
    <text evidence="4">The sequence shown here is derived from an EMBL/GenBank/DDBJ whole genome shotgun (WGS) entry which is preliminary data.</text>
</comment>
<feature type="region of interest" description="Disordered" evidence="2">
    <location>
        <begin position="199"/>
        <end position="255"/>
    </location>
</feature>
<feature type="compositionally biased region" description="Gly residues" evidence="2">
    <location>
        <begin position="233"/>
        <end position="250"/>
    </location>
</feature>
<dbReference type="PANTHER" id="PTHR38133:SF1">
    <property type="entry name" value="SLR1429 PROTEIN"/>
    <property type="match status" value="1"/>
</dbReference>
<dbReference type="PROSITE" id="PS50966">
    <property type="entry name" value="ZF_SWIM"/>
    <property type="match status" value="1"/>
</dbReference>
<sequence length="332" mass="34642">MRRDFSDFGPPRRVQGGLRARSTRGSIGTSWWSRRFVEVLESFALGTRMTRGRSYARSGQVLRLDVAPGVVAAEVQGSRPQPYPVRIGLPAFDARVWARLEGVLAAQAFYSARLLAGDLPAELADVFAAEGAPLFPSDVDEMSMRCGCPDPAVPCKHLAATFYLLAEALDADPFLLLRWRGRDRDELLARLRAARSAGAGARSAGAEPGSGSAGAGTGSRSAGAETGSETAAGGAGATGPEAGAGPGGPGAATALSGLAENPLDEAVERFWVAPVPLPARPTAVRADVDLLLRQLDVPARDLGGPGLLARLRPAYQRFAEPPDGPPPSDEPD</sequence>
<dbReference type="Proteomes" id="UP001589894">
    <property type="component" value="Unassembled WGS sequence"/>
</dbReference>
<name>A0ABV6P273_9ACTN</name>
<proteinExistence type="predicted"/>
<feature type="region of interest" description="Disordered" evidence="2">
    <location>
        <begin position="1"/>
        <end position="21"/>
    </location>
</feature>
<evidence type="ECO:0000256" key="2">
    <source>
        <dbReference type="SAM" id="MobiDB-lite"/>
    </source>
</evidence>
<keyword evidence="1" id="KW-0863">Zinc-finger</keyword>
<keyword evidence="5" id="KW-1185">Reference proteome</keyword>
<dbReference type="RefSeq" id="WP_377341005.1">
    <property type="nucleotide sequence ID" value="NZ_JBHLUE010000016.1"/>
</dbReference>
<evidence type="ECO:0000313" key="5">
    <source>
        <dbReference type="Proteomes" id="UP001589894"/>
    </source>
</evidence>
<dbReference type="InterPro" id="IPR007527">
    <property type="entry name" value="Znf_SWIM"/>
</dbReference>
<feature type="compositionally biased region" description="Low complexity" evidence="2">
    <location>
        <begin position="218"/>
        <end position="232"/>
    </location>
</feature>
<dbReference type="EMBL" id="JBHLUE010000016">
    <property type="protein sequence ID" value="MFC0566393.1"/>
    <property type="molecule type" value="Genomic_DNA"/>
</dbReference>
<keyword evidence="1" id="KW-0862">Zinc</keyword>
<accession>A0ABV6P273</accession>
<reference evidence="4 5" key="1">
    <citation type="submission" date="2024-09" db="EMBL/GenBank/DDBJ databases">
        <authorList>
            <person name="Sun Q."/>
            <person name="Mori K."/>
        </authorList>
    </citation>
    <scope>NUCLEOTIDE SEQUENCE [LARGE SCALE GENOMIC DNA]</scope>
    <source>
        <strain evidence="4 5">TBRC 2205</strain>
    </source>
</reference>
<evidence type="ECO:0000256" key="1">
    <source>
        <dbReference type="PROSITE-ProRule" id="PRU00325"/>
    </source>
</evidence>
<keyword evidence="1" id="KW-0479">Metal-binding</keyword>
<evidence type="ECO:0000313" key="4">
    <source>
        <dbReference type="EMBL" id="MFC0566393.1"/>
    </source>
</evidence>
<organism evidence="4 5">
    <name type="scientific">Plantactinospora siamensis</name>
    <dbReference type="NCBI Taxonomy" id="555372"/>
    <lineage>
        <taxon>Bacteria</taxon>
        <taxon>Bacillati</taxon>
        <taxon>Actinomycetota</taxon>
        <taxon>Actinomycetes</taxon>
        <taxon>Micromonosporales</taxon>
        <taxon>Micromonosporaceae</taxon>
        <taxon>Plantactinospora</taxon>
    </lineage>
</organism>
<feature type="domain" description="SWIM-type" evidence="3">
    <location>
        <begin position="135"/>
        <end position="166"/>
    </location>
</feature>
<evidence type="ECO:0000259" key="3">
    <source>
        <dbReference type="PROSITE" id="PS50966"/>
    </source>
</evidence>